<comment type="similarity">
    <text evidence="2 10">Belongs to the ATPase d subunit family.</text>
</comment>
<proteinExistence type="inferred from homology"/>
<dbReference type="GO" id="GO:0015986">
    <property type="term" value="P:proton motive force-driven ATP synthesis"/>
    <property type="evidence" value="ECO:0007669"/>
    <property type="project" value="UniProtKB-UniRule"/>
</dbReference>
<dbReference type="GO" id="GO:0015078">
    <property type="term" value="F:proton transmembrane transporter activity"/>
    <property type="evidence" value="ECO:0007669"/>
    <property type="project" value="InterPro"/>
</dbReference>
<keyword evidence="8 10" id="KW-0496">Mitochondrion</keyword>
<reference evidence="11" key="1">
    <citation type="submission" date="2021-01" db="EMBL/GenBank/DDBJ databases">
        <authorList>
            <person name="Li R."/>
            <person name="Bekaert M."/>
        </authorList>
    </citation>
    <scope>NUCLEOTIDE SEQUENCE</scope>
    <source>
        <strain evidence="11">Farmed</strain>
    </source>
</reference>
<evidence type="ECO:0000256" key="10">
    <source>
        <dbReference type="PIRNR" id="PIRNR005514"/>
    </source>
</evidence>
<evidence type="ECO:0000313" key="11">
    <source>
        <dbReference type="EMBL" id="CAE1289794.1"/>
    </source>
</evidence>
<comment type="subcellular location">
    <subcellularLocation>
        <location evidence="1 10">Mitochondrion inner membrane</location>
    </subcellularLocation>
</comment>
<keyword evidence="7 10" id="KW-0406">Ion transport</keyword>
<accession>A0A812D8F3</accession>
<keyword evidence="6 10" id="KW-0999">Mitochondrion inner membrane</keyword>
<comment type="function">
    <text evidence="10">Mitochondrial membrane ATP synthase (F(1)F(0) ATP synthase or Complex V) produces ATP from ADP in the presence of a proton gradient across the membrane which is generated by electron transport complexes of the respiratory chain. F-type ATPases consist of two structural domains, F(1) - containing the extramembraneous catalytic core, and F(0) - containing the membrane proton channel, linked together by a central stalk and a peripheral stalk. During catalysis, ATP synthesis in the catalytic domain of F(1) is coupled via a rotary mechanism of the central stalk subunits to proton translocation.</text>
</comment>
<evidence type="ECO:0000256" key="5">
    <source>
        <dbReference type="ARBA" id="ARBA00022781"/>
    </source>
</evidence>
<evidence type="ECO:0000256" key="9">
    <source>
        <dbReference type="ARBA" id="ARBA00023136"/>
    </source>
</evidence>
<dbReference type="EMBL" id="CAHIKZ030002633">
    <property type="protein sequence ID" value="CAE1289794.1"/>
    <property type="molecule type" value="Genomic_DNA"/>
</dbReference>
<dbReference type="OrthoDB" id="35799at2759"/>
<evidence type="ECO:0000256" key="4">
    <source>
        <dbReference type="ARBA" id="ARBA00022547"/>
    </source>
</evidence>
<keyword evidence="12" id="KW-1185">Reference proteome</keyword>
<comment type="caution">
    <text evidence="11">The sequence shown here is derived from an EMBL/GenBank/DDBJ whole genome shotgun (WGS) entry which is preliminary data.</text>
</comment>
<gene>
    <name evidence="11" type="ORF">SPHA_47853</name>
</gene>
<dbReference type="PANTHER" id="PTHR12700">
    <property type="entry name" value="ATP SYNTHASE SUBUNIT D, MITOCHONDRIAL"/>
    <property type="match status" value="1"/>
</dbReference>
<name>A0A812D8F3_ACAPH</name>
<evidence type="ECO:0000313" key="12">
    <source>
        <dbReference type="Proteomes" id="UP000597762"/>
    </source>
</evidence>
<dbReference type="PIRSF" id="PIRSF005514">
    <property type="entry name" value="ATPase_F0_D_mt"/>
    <property type="match status" value="1"/>
</dbReference>
<dbReference type="InterPro" id="IPR008689">
    <property type="entry name" value="ATP_synth_F0_dsu_mt"/>
</dbReference>
<dbReference type="SUPFAM" id="SSF161065">
    <property type="entry name" value="ATP synthase D chain-like"/>
    <property type="match status" value="1"/>
</dbReference>
<evidence type="ECO:0000256" key="3">
    <source>
        <dbReference type="ARBA" id="ARBA00022448"/>
    </source>
</evidence>
<keyword evidence="5 10" id="KW-0375">Hydrogen ion transport</keyword>
<dbReference type="Pfam" id="PF05873">
    <property type="entry name" value="Mt_ATP-synt_D"/>
    <property type="match status" value="1"/>
</dbReference>
<dbReference type="Gene3D" id="6.10.280.70">
    <property type="match status" value="1"/>
</dbReference>
<dbReference type="InterPro" id="IPR036228">
    <property type="entry name" value="ATP_synth_F0_dsu_sf_mt"/>
</dbReference>
<dbReference type="Proteomes" id="UP000597762">
    <property type="component" value="Unassembled WGS sequence"/>
</dbReference>
<evidence type="ECO:0000256" key="2">
    <source>
        <dbReference type="ARBA" id="ARBA00006842"/>
    </source>
</evidence>
<evidence type="ECO:0000256" key="8">
    <source>
        <dbReference type="ARBA" id="ARBA00023128"/>
    </source>
</evidence>
<dbReference type="GO" id="GO:0045259">
    <property type="term" value="C:proton-transporting ATP synthase complex"/>
    <property type="evidence" value="ECO:0007669"/>
    <property type="project" value="UniProtKB-KW"/>
</dbReference>
<evidence type="ECO:0000256" key="6">
    <source>
        <dbReference type="ARBA" id="ARBA00022792"/>
    </source>
</evidence>
<keyword evidence="4" id="KW-0138">CF(0)</keyword>
<evidence type="ECO:0000256" key="1">
    <source>
        <dbReference type="ARBA" id="ARBA00004273"/>
    </source>
</evidence>
<protein>
    <recommendedName>
        <fullName evidence="10">ATP synthase subunit d, mitochondrial</fullName>
    </recommendedName>
</protein>
<dbReference type="GO" id="GO:0005743">
    <property type="term" value="C:mitochondrial inner membrane"/>
    <property type="evidence" value="ECO:0007669"/>
    <property type="project" value="UniProtKB-SubCell"/>
</dbReference>
<evidence type="ECO:0000256" key="7">
    <source>
        <dbReference type="ARBA" id="ARBA00023065"/>
    </source>
</evidence>
<sequence length="171" mass="19334">MAGKRVAKSLVDWAAFAERVPPGEKDIFRLFKAKSTGFITKIHQYPESLPAIDFASYKKLLKNPKLVETFEAGYAALTIPYPTDKENIKGAVSSEEKEAEADMKKQVEGLQAMISEAELMLKKLDTLPKPHEMTHEMFADYFPESAVDPEKPTMYPHAKPYQPENIPNFLK</sequence>
<dbReference type="AlphaFoldDB" id="A0A812D8F3"/>
<keyword evidence="9 10" id="KW-0472">Membrane</keyword>
<keyword evidence="3 10" id="KW-0813">Transport</keyword>
<organism evidence="11 12">
    <name type="scientific">Acanthosepion pharaonis</name>
    <name type="common">Pharaoh cuttlefish</name>
    <name type="synonym">Sepia pharaonis</name>
    <dbReference type="NCBI Taxonomy" id="158019"/>
    <lineage>
        <taxon>Eukaryota</taxon>
        <taxon>Metazoa</taxon>
        <taxon>Spiralia</taxon>
        <taxon>Lophotrochozoa</taxon>
        <taxon>Mollusca</taxon>
        <taxon>Cephalopoda</taxon>
        <taxon>Coleoidea</taxon>
        <taxon>Decapodiformes</taxon>
        <taxon>Sepiida</taxon>
        <taxon>Sepiina</taxon>
        <taxon>Sepiidae</taxon>
        <taxon>Acanthosepion</taxon>
    </lineage>
</organism>